<protein>
    <submittedName>
        <fullName evidence="2">Uncharacterized protein</fullName>
    </submittedName>
</protein>
<sequence>MEEMRTSDRHVFQLAEKVENLTLYSDYETDQQLARVEKIVGDIGKEQSKFRQGFEYFVGVMIVVTILIGIVLMVK</sequence>
<dbReference type="EMBL" id="JAAMPC010000010">
    <property type="protein sequence ID" value="KAG2289633.1"/>
    <property type="molecule type" value="Genomic_DNA"/>
</dbReference>
<dbReference type="AlphaFoldDB" id="A0A8X7RKE8"/>
<dbReference type="Proteomes" id="UP000886595">
    <property type="component" value="Unassembled WGS sequence"/>
</dbReference>
<organism evidence="2 3">
    <name type="scientific">Brassica carinata</name>
    <name type="common">Ethiopian mustard</name>
    <name type="synonym">Abyssinian cabbage</name>
    <dbReference type="NCBI Taxonomy" id="52824"/>
    <lineage>
        <taxon>Eukaryota</taxon>
        <taxon>Viridiplantae</taxon>
        <taxon>Streptophyta</taxon>
        <taxon>Embryophyta</taxon>
        <taxon>Tracheophyta</taxon>
        <taxon>Spermatophyta</taxon>
        <taxon>Magnoliopsida</taxon>
        <taxon>eudicotyledons</taxon>
        <taxon>Gunneridae</taxon>
        <taxon>Pentapetalae</taxon>
        <taxon>rosids</taxon>
        <taxon>malvids</taxon>
        <taxon>Brassicales</taxon>
        <taxon>Brassicaceae</taxon>
        <taxon>Brassiceae</taxon>
        <taxon>Brassica</taxon>
    </lineage>
</organism>
<evidence type="ECO:0000256" key="1">
    <source>
        <dbReference type="SAM" id="Phobius"/>
    </source>
</evidence>
<keyword evidence="1" id="KW-0812">Transmembrane</keyword>
<keyword evidence="3" id="KW-1185">Reference proteome</keyword>
<keyword evidence="1" id="KW-1133">Transmembrane helix</keyword>
<evidence type="ECO:0000313" key="3">
    <source>
        <dbReference type="Proteomes" id="UP000886595"/>
    </source>
</evidence>
<evidence type="ECO:0000313" key="2">
    <source>
        <dbReference type="EMBL" id="KAG2289633.1"/>
    </source>
</evidence>
<feature type="transmembrane region" description="Helical" evidence="1">
    <location>
        <begin position="54"/>
        <end position="74"/>
    </location>
</feature>
<keyword evidence="1" id="KW-0472">Membrane</keyword>
<reference evidence="2 3" key="1">
    <citation type="submission" date="2020-02" db="EMBL/GenBank/DDBJ databases">
        <authorList>
            <person name="Ma Q."/>
            <person name="Huang Y."/>
            <person name="Song X."/>
            <person name="Pei D."/>
        </authorList>
    </citation>
    <scope>NUCLEOTIDE SEQUENCE [LARGE SCALE GENOMIC DNA]</scope>
    <source>
        <strain evidence="2">Sxm20200214</strain>
        <tissue evidence="2">Leaf</tissue>
    </source>
</reference>
<accession>A0A8X7RKE8</accession>
<name>A0A8X7RKE8_BRACI</name>
<proteinExistence type="predicted"/>
<comment type="caution">
    <text evidence="2">The sequence shown here is derived from an EMBL/GenBank/DDBJ whole genome shotgun (WGS) entry which is preliminary data.</text>
</comment>
<dbReference type="OrthoDB" id="10325023at2759"/>
<gene>
    <name evidence="2" type="ORF">Bca52824_049237</name>
</gene>